<dbReference type="Pfam" id="PF24758">
    <property type="entry name" value="LRR_At5g56370"/>
    <property type="match status" value="1"/>
</dbReference>
<dbReference type="Gene3D" id="3.80.10.10">
    <property type="entry name" value="Ribonuclease Inhibitor"/>
    <property type="match status" value="1"/>
</dbReference>
<comment type="caution">
    <text evidence="2">The sequence shown here is derived from an EMBL/GenBank/DDBJ whole genome shotgun (WGS) entry which is preliminary data.</text>
</comment>
<evidence type="ECO:0000313" key="3">
    <source>
        <dbReference type="Proteomes" id="UP000823775"/>
    </source>
</evidence>
<dbReference type="Proteomes" id="UP000823775">
    <property type="component" value="Unassembled WGS sequence"/>
</dbReference>
<keyword evidence="3" id="KW-1185">Reference proteome</keyword>
<dbReference type="Pfam" id="PF00646">
    <property type="entry name" value="F-box"/>
    <property type="match status" value="1"/>
</dbReference>
<dbReference type="InterPro" id="IPR001810">
    <property type="entry name" value="F-box_dom"/>
</dbReference>
<organism evidence="2 3">
    <name type="scientific">Datura stramonium</name>
    <name type="common">Jimsonweed</name>
    <name type="synonym">Common thornapple</name>
    <dbReference type="NCBI Taxonomy" id="4076"/>
    <lineage>
        <taxon>Eukaryota</taxon>
        <taxon>Viridiplantae</taxon>
        <taxon>Streptophyta</taxon>
        <taxon>Embryophyta</taxon>
        <taxon>Tracheophyta</taxon>
        <taxon>Spermatophyta</taxon>
        <taxon>Magnoliopsida</taxon>
        <taxon>eudicotyledons</taxon>
        <taxon>Gunneridae</taxon>
        <taxon>Pentapetalae</taxon>
        <taxon>asterids</taxon>
        <taxon>lamiids</taxon>
        <taxon>Solanales</taxon>
        <taxon>Solanaceae</taxon>
        <taxon>Solanoideae</taxon>
        <taxon>Datureae</taxon>
        <taxon>Datura</taxon>
    </lineage>
</organism>
<name>A0ABS8WTA1_DATST</name>
<dbReference type="InterPro" id="IPR032675">
    <property type="entry name" value="LRR_dom_sf"/>
</dbReference>
<evidence type="ECO:0000313" key="2">
    <source>
        <dbReference type="EMBL" id="MCE3216130.1"/>
    </source>
</evidence>
<dbReference type="Gene3D" id="1.20.1280.50">
    <property type="match status" value="1"/>
</dbReference>
<feature type="domain" description="F-box" evidence="1">
    <location>
        <begin position="15"/>
        <end position="68"/>
    </location>
</feature>
<protein>
    <recommendedName>
        <fullName evidence="1">F-box domain-containing protein</fullName>
    </recommendedName>
</protein>
<gene>
    <name evidence="2" type="ORF">HAX54_005040</name>
</gene>
<proteinExistence type="predicted"/>
<dbReference type="EMBL" id="JACEIK010012415">
    <property type="protein sequence ID" value="MCE3216130.1"/>
    <property type="molecule type" value="Genomic_DNA"/>
</dbReference>
<reference evidence="2 3" key="1">
    <citation type="journal article" date="2021" name="BMC Genomics">
        <title>Datura genome reveals duplications of psychoactive alkaloid biosynthetic genes and high mutation rate following tissue culture.</title>
        <authorList>
            <person name="Rajewski A."/>
            <person name="Carter-House D."/>
            <person name="Stajich J."/>
            <person name="Litt A."/>
        </authorList>
    </citation>
    <scope>NUCLEOTIDE SEQUENCE [LARGE SCALE GENOMIC DNA]</scope>
    <source>
        <strain evidence="2">AR-01</strain>
    </source>
</reference>
<dbReference type="SUPFAM" id="SSF81383">
    <property type="entry name" value="F-box domain"/>
    <property type="match status" value="1"/>
</dbReference>
<accession>A0ABS8WTA1</accession>
<evidence type="ECO:0000259" key="1">
    <source>
        <dbReference type="PROSITE" id="PS50181"/>
    </source>
</evidence>
<dbReference type="PANTHER" id="PTHR31639">
    <property type="entry name" value="F-BOX PROTEIN-LIKE"/>
    <property type="match status" value="1"/>
</dbReference>
<dbReference type="CDD" id="cd22160">
    <property type="entry name" value="F-box_AtFBL13-like"/>
    <property type="match status" value="1"/>
</dbReference>
<dbReference type="PROSITE" id="PS50181">
    <property type="entry name" value="FBOX"/>
    <property type="match status" value="1"/>
</dbReference>
<dbReference type="PANTHER" id="PTHR31639:SF310">
    <property type="entry name" value="F-BOX DOMAIN-CONTAINING PROTEIN"/>
    <property type="match status" value="1"/>
</dbReference>
<dbReference type="InterPro" id="IPR036047">
    <property type="entry name" value="F-box-like_dom_sf"/>
</dbReference>
<dbReference type="SUPFAM" id="SSF52047">
    <property type="entry name" value="RNI-like"/>
    <property type="match status" value="1"/>
</dbReference>
<sequence length="431" mass="49086">METNMMTQVPGKRNRDIISDLPGEVINLILMRLPLRDAVRTSILSRKWRYNWAKLPKLTLDHTLWEDISIRRVRGELGVILLQLLSFHQGPVTECRISSIPDPQHFPVIDSLMYFLSRNGIEDLVLELPLGEKYKLPSSVFTCSQMRHLVLRYCDINPPPTFEGFSKLLRLQLSDVAISDKCLENLISRCPLLEHMELDISHPLNYIEVNAPNLRFLYFGSKIISICFTNTPLLADVSIVAVDVNHGSVERGTCHFVEFFRSLPAVKNLCLGQFIIKKILTAGLNEIPVKLPMPLLSLRQLSVFDICLSKLDEIHCLLCLIKSSPYLKEIVIIMQAINNDEGDEVPAFKLLEAEYDSDIKLNQLTKVKLIDIRGTKPEMELIKLLLGTSLMLEKMLIAPFYIEPESPITLVELLKQVNTFQRASPKAKVIF</sequence>
<dbReference type="InterPro" id="IPR055411">
    <property type="entry name" value="LRR_FXL15/At3g58940/PEG3-like"/>
</dbReference>
<dbReference type="InterPro" id="IPR053781">
    <property type="entry name" value="F-box_AtFBL13-like"/>
</dbReference>